<dbReference type="WBParaSite" id="PS1159_v2.g17045.t1">
    <property type="protein sequence ID" value="PS1159_v2.g17045.t1"/>
    <property type="gene ID" value="PS1159_v2.g17045"/>
</dbReference>
<reference evidence="2" key="1">
    <citation type="submission" date="2022-11" db="UniProtKB">
        <authorList>
            <consortium name="WormBaseParasite"/>
        </authorList>
    </citation>
    <scope>IDENTIFICATION</scope>
</reference>
<proteinExistence type="predicted"/>
<accession>A0AC35FFU6</accession>
<dbReference type="Proteomes" id="UP000887580">
    <property type="component" value="Unplaced"/>
</dbReference>
<organism evidence="1 2">
    <name type="scientific">Panagrolaimus sp. PS1159</name>
    <dbReference type="NCBI Taxonomy" id="55785"/>
    <lineage>
        <taxon>Eukaryota</taxon>
        <taxon>Metazoa</taxon>
        <taxon>Ecdysozoa</taxon>
        <taxon>Nematoda</taxon>
        <taxon>Chromadorea</taxon>
        <taxon>Rhabditida</taxon>
        <taxon>Tylenchina</taxon>
        <taxon>Panagrolaimomorpha</taxon>
        <taxon>Panagrolaimoidea</taxon>
        <taxon>Panagrolaimidae</taxon>
        <taxon>Panagrolaimus</taxon>
    </lineage>
</organism>
<evidence type="ECO:0000313" key="2">
    <source>
        <dbReference type="WBParaSite" id="PS1159_v2.g17045.t1"/>
    </source>
</evidence>
<sequence>IYFEPQYCKRGVCVFGIRPIPKHCKIDHDCKVDTGILKILVYRYCDNGLCKSGIRPTIATIPTTQTTQIETTTSHQKLCRTDLDCARYGRHSSFFPQFYYLDCARYGRHSSFFPQFYCDHGICIHGRRPTIATPTTTELIPTTESAAPQTCQKDQDCIKQIGFQHKALVSVYCNEGQCALKPQENDATTTESTETSTAVINNFFL</sequence>
<protein>
    <submittedName>
        <fullName evidence="2">Uncharacterized protein</fullName>
    </submittedName>
</protein>
<name>A0AC35FFU6_9BILA</name>
<evidence type="ECO:0000313" key="1">
    <source>
        <dbReference type="Proteomes" id="UP000887580"/>
    </source>
</evidence>